<dbReference type="RefSeq" id="WP_116185964.1">
    <property type="nucleotide sequence ID" value="NZ_QTJX01000009.1"/>
</dbReference>
<keyword evidence="1" id="KW-0436">Ligase</keyword>
<dbReference type="AlphaFoldDB" id="A0A371JKT1"/>
<feature type="domain" description="ATP-grasp" evidence="5">
    <location>
        <begin position="116"/>
        <end position="309"/>
    </location>
</feature>
<dbReference type="Gene3D" id="3.30.470.20">
    <property type="entry name" value="ATP-grasp fold, B domain"/>
    <property type="match status" value="1"/>
</dbReference>
<sequence length="342" mass="38683">MNILFTCAGRRNYLINYFKQALNSNGKVIAVDMQLSAPALVEANVAQKVPSIDDGEYISTIERIIQEEKVNAIISLNDFELPILAQNKKRLEKTGARLLISPANVIDICFDKWKTYHFLLENEIKTPKTYISLESAKEALYKKDIQLPLVVKPRWGSASIGIDIVYTEEELELSFRLQHLKVSRSIPKDISAPDAKNCIVIQEKIHGEEYGVDILNNLDGEYHGTFVRKKLAMRSGETDKAISVIDERFNTIAKKVSHATKHVGNMDCDFFIANGEVYFLEMNPRFGGGYPFSHEAGINTPALYIAWLNNETGLDQYNQFKPGMAFSKCDRILKIPKETTIK</sequence>
<dbReference type="Gene3D" id="3.30.1490.20">
    <property type="entry name" value="ATP-grasp fold, A domain"/>
    <property type="match status" value="1"/>
</dbReference>
<evidence type="ECO:0000256" key="2">
    <source>
        <dbReference type="ARBA" id="ARBA00022741"/>
    </source>
</evidence>
<dbReference type="InterPro" id="IPR048764">
    <property type="entry name" value="PylC_N"/>
</dbReference>
<keyword evidence="7" id="KW-1185">Reference proteome</keyword>
<dbReference type="PANTHER" id="PTHR43055">
    <property type="entry name" value="FORMATE-DEPENDENT PHOSPHORIBOSYLGLYCINAMIDE FORMYLTRANSFERASE"/>
    <property type="match status" value="1"/>
</dbReference>
<proteinExistence type="predicted"/>
<dbReference type="NCBIfam" id="NF009404">
    <property type="entry name" value="PRK12767.1-3"/>
    <property type="match status" value="1"/>
</dbReference>
<evidence type="ECO:0000256" key="4">
    <source>
        <dbReference type="PROSITE-ProRule" id="PRU00409"/>
    </source>
</evidence>
<dbReference type="PROSITE" id="PS50975">
    <property type="entry name" value="ATP_GRASP"/>
    <property type="match status" value="1"/>
</dbReference>
<dbReference type="EMBL" id="QTJX01000009">
    <property type="protein sequence ID" value="RDY57577.1"/>
    <property type="molecule type" value="Genomic_DNA"/>
</dbReference>
<keyword evidence="2 4" id="KW-0547">Nucleotide-binding</keyword>
<dbReference type="InterPro" id="IPR011761">
    <property type="entry name" value="ATP-grasp"/>
</dbReference>
<dbReference type="GO" id="GO:0046872">
    <property type="term" value="F:metal ion binding"/>
    <property type="evidence" value="ECO:0007669"/>
    <property type="project" value="InterPro"/>
</dbReference>
<evidence type="ECO:0000313" key="7">
    <source>
        <dbReference type="Proteomes" id="UP000261828"/>
    </source>
</evidence>
<dbReference type="OrthoDB" id="9803907at2"/>
<evidence type="ECO:0000256" key="1">
    <source>
        <dbReference type="ARBA" id="ARBA00022598"/>
    </source>
</evidence>
<comment type="caution">
    <text evidence="6">The sequence shown here is derived from an EMBL/GenBank/DDBJ whole genome shotgun (WGS) entry which is preliminary data.</text>
</comment>
<gene>
    <name evidence="6" type="ORF">DX873_18390</name>
</gene>
<name>A0A371JKT1_9FLAO</name>
<keyword evidence="3 4" id="KW-0067">ATP-binding</keyword>
<accession>A0A371JKT1</accession>
<protein>
    <submittedName>
        <fullName evidence="6">ATP-grasp domain-containing protein</fullName>
    </submittedName>
</protein>
<dbReference type="Gene3D" id="3.40.50.20">
    <property type="match status" value="1"/>
</dbReference>
<dbReference type="GO" id="GO:0005524">
    <property type="term" value="F:ATP binding"/>
    <property type="evidence" value="ECO:0007669"/>
    <property type="project" value="UniProtKB-UniRule"/>
</dbReference>
<evidence type="ECO:0000259" key="5">
    <source>
        <dbReference type="PROSITE" id="PS50975"/>
    </source>
</evidence>
<reference evidence="6 7" key="1">
    <citation type="submission" date="2018-08" db="EMBL/GenBank/DDBJ databases">
        <title>Muricauda nanhaiensis sp. nov., isolated from seawater of the South China Sea.</title>
        <authorList>
            <person name="Dang Y."/>
        </authorList>
    </citation>
    <scope>NUCLEOTIDE SEQUENCE [LARGE SCALE GENOMIC DNA]</scope>
    <source>
        <strain evidence="6 7">SM1704</strain>
    </source>
</reference>
<dbReference type="GO" id="GO:0005829">
    <property type="term" value="C:cytosol"/>
    <property type="evidence" value="ECO:0007669"/>
    <property type="project" value="TreeGrafter"/>
</dbReference>
<dbReference type="InterPro" id="IPR013815">
    <property type="entry name" value="ATP_grasp_subdomain_1"/>
</dbReference>
<evidence type="ECO:0000256" key="3">
    <source>
        <dbReference type="ARBA" id="ARBA00022840"/>
    </source>
</evidence>
<evidence type="ECO:0000313" key="6">
    <source>
        <dbReference type="EMBL" id="RDY57577.1"/>
    </source>
</evidence>
<dbReference type="SUPFAM" id="SSF56059">
    <property type="entry name" value="Glutathione synthetase ATP-binding domain-like"/>
    <property type="match status" value="1"/>
</dbReference>
<dbReference type="PANTHER" id="PTHR43055:SF1">
    <property type="entry name" value="FORMATE-DEPENDENT PHOSPHORIBOSYLGLYCINAMIDE FORMYLTRANSFERASE"/>
    <property type="match status" value="1"/>
</dbReference>
<organism evidence="6 7">
    <name type="scientific">Flagellimonas nanhaiensis</name>
    <dbReference type="NCBI Taxonomy" id="2292706"/>
    <lineage>
        <taxon>Bacteria</taxon>
        <taxon>Pseudomonadati</taxon>
        <taxon>Bacteroidota</taxon>
        <taxon>Flavobacteriia</taxon>
        <taxon>Flavobacteriales</taxon>
        <taxon>Flavobacteriaceae</taxon>
        <taxon>Flagellimonas</taxon>
    </lineage>
</organism>
<dbReference type="Pfam" id="PF21360">
    <property type="entry name" value="PylC-like_N"/>
    <property type="match status" value="1"/>
</dbReference>
<dbReference type="GO" id="GO:0016874">
    <property type="term" value="F:ligase activity"/>
    <property type="evidence" value="ECO:0007669"/>
    <property type="project" value="UniProtKB-KW"/>
</dbReference>
<dbReference type="Proteomes" id="UP000261828">
    <property type="component" value="Unassembled WGS sequence"/>
</dbReference>
<dbReference type="Pfam" id="PF02655">
    <property type="entry name" value="ATP-grasp_3"/>
    <property type="match status" value="1"/>
</dbReference>
<dbReference type="InterPro" id="IPR003806">
    <property type="entry name" value="ATP-grasp_PylC-type"/>
</dbReference>